<evidence type="ECO:0000313" key="2">
    <source>
        <dbReference type="Proteomes" id="UP000078200"/>
    </source>
</evidence>
<sequence>MDNLKTVDTLAILLSYTSKKSSPKSCCGLENAAVNPTCNLKNNCNINDQILSVGGGSVERTSNDLENKIASIFDDKINYSLKLFADQTIINYKALERNLSDLAANLTITRIRKDTDIEENEKSNGHNAVDSFVMKISICKTHLRLDRQSSKLINQSIPEIMDEIHKMVLDAICRLIMPDLADMTDTSRSTMHSRIYSRCERGDTMTML</sequence>
<dbReference type="Proteomes" id="UP000078200">
    <property type="component" value="Unassembled WGS sequence"/>
</dbReference>
<evidence type="ECO:0000313" key="1">
    <source>
        <dbReference type="EnsemblMetazoa" id="GAUT040659-PA"/>
    </source>
</evidence>
<keyword evidence="2" id="KW-1185">Reference proteome</keyword>
<proteinExistence type="predicted"/>
<name>A0A1A9VLF4_GLOAU</name>
<accession>A0A1A9VLF4</accession>
<reference evidence="1" key="1">
    <citation type="submission" date="2020-05" db="UniProtKB">
        <authorList>
            <consortium name="EnsemblMetazoa"/>
        </authorList>
    </citation>
    <scope>IDENTIFICATION</scope>
    <source>
        <strain evidence="1">TTRI</strain>
    </source>
</reference>
<dbReference type="VEuPathDB" id="VectorBase:GAUT040659"/>
<organism evidence="1 2">
    <name type="scientific">Glossina austeni</name>
    <name type="common">Savannah tsetse fly</name>
    <dbReference type="NCBI Taxonomy" id="7395"/>
    <lineage>
        <taxon>Eukaryota</taxon>
        <taxon>Metazoa</taxon>
        <taxon>Ecdysozoa</taxon>
        <taxon>Arthropoda</taxon>
        <taxon>Hexapoda</taxon>
        <taxon>Insecta</taxon>
        <taxon>Pterygota</taxon>
        <taxon>Neoptera</taxon>
        <taxon>Endopterygota</taxon>
        <taxon>Diptera</taxon>
        <taxon>Brachycera</taxon>
        <taxon>Muscomorpha</taxon>
        <taxon>Hippoboscoidea</taxon>
        <taxon>Glossinidae</taxon>
        <taxon>Glossina</taxon>
    </lineage>
</organism>
<dbReference type="EnsemblMetazoa" id="GAUT040659-RA">
    <property type="protein sequence ID" value="GAUT040659-PA"/>
    <property type="gene ID" value="GAUT040659"/>
</dbReference>
<dbReference type="AlphaFoldDB" id="A0A1A9VLF4"/>
<protein>
    <submittedName>
        <fullName evidence="1">Uncharacterized protein</fullName>
    </submittedName>
</protein>